<keyword evidence="1" id="KW-0479">Metal-binding</keyword>
<dbReference type="InterPro" id="IPR001841">
    <property type="entry name" value="Znf_RING"/>
</dbReference>
<keyword evidence="2 4" id="KW-0863">Zinc-finger</keyword>
<dbReference type="Pfam" id="PF00097">
    <property type="entry name" value="zf-C3HC4"/>
    <property type="match status" value="1"/>
</dbReference>
<proteinExistence type="predicted"/>
<dbReference type="GO" id="GO:0008270">
    <property type="term" value="F:zinc ion binding"/>
    <property type="evidence" value="ECO:0007669"/>
    <property type="project" value="UniProtKB-KW"/>
</dbReference>
<dbReference type="CDD" id="cd16449">
    <property type="entry name" value="RING-HC"/>
    <property type="match status" value="1"/>
</dbReference>
<dbReference type="PROSITE" id="PS00518">
    <property type="entry name" value="ZF_RING_1"/>
    <property type="match status" value="1"/>
</dbReference>
<evidence type="ECO:0000313" key="6">
    <source>
        <dbReference type="EMBL" id="KAH7248663.1"/>
    </source>
</evidence>
<organism evidence="6 7">
    <name type="scientific">Fusarium redolens</name>
    <dbReference type="NCBI Taxonomy" id="48865"/>
    <lineage>
        <taxon>Eukaryota</taxon>
        <taxon>Fungi</taxon>
        <taxon>Dikarya</taxon>
        <taxon>Ascomycota</taxon>
        <taxon>Pezizomycotina</taxon>
        <taxon>Sordariomycetes</taxon>
        <taxon>Hypocreomycetidae</taxon>
        <taxon>Hypocreales</taxon>
        <taxon>Nectriaceae</taxon>
        <taxon>Fusarium</taxon>
        <taxon>Fusarium redolens species complex</taxon>
    </lineage>
</organism>
<keyword evidence="3" id="KW-0862">Zinc</keyword>
<sequence>MPIQEGFWPSLKALGENNGVVSLKTLDLECIICTKPFQYRSRDDDDVGIPRRPRVLPCGHILCYRCLLAYYETGQSRCPICRTELMHNCGHAHIGMIMPLKRLDKLPPLLSQGGGMPNGCSRCCITGLVAMFNRLLDRDPDIPEELKGEYLGIGLKFSSYEFCSRAVIGPVLEIEPPTAVKELINGMVDFAIEGRQENEVWIEVEYSAMKIRVLHFKPELLSQGQDSPAEEGTVPQDET</sequence>
<evidence type="ECO:0000256" key="4">
    <source>
        <dbReference type="PROSITE-ProRule" id="PRU00175"/>
    </source>
</evidence>
<accession>A0A9P9H1K2</accession>
<feature type="domain" description="RING-type" evidence="5">
    <location>
        <begin position="30"/>
        <end position="82"/>
    </location>
</feature>
<dbReference type="InterPro" id="IPR018957">
    <property type="entry name" value="Znf_C3HC4_RING-type"/>
</dbReference>
<dbReference type="PROSITE" id="PS50089">
    <property type="entry name" value="ZF_RING_2"/>
    <property type="match status" value="1"/>
</dbReference>
<dbReference type="Gene3D" id="3.30.40.10">
    <property type="entry name" value="Zinc/RING finger domain, C3HC4 (zinc finger)"/>
    <property type="match status" value="1"/>
</dbReference>
<reference evidence="6" key="1">
    <citation type="journal article" date="2021" name="Nat. Commun.">
        <title>Genetic determinants of endophytism in the Arabidopsis root mycobiome.</title>
        <authorList>
            <person name="Mesny F."/>
            <person name="Miyauchi S."/>
            <person name="Thiergart T."/>
            <person name="Pickel B."/>
            <person name="Atanasova L."/>
            <person name="Karlsson M."/>
            <person name="Huettel B."/>
            <person name="Barry K.W."/>
            <person name="Haridas S."/>
            <person name="Chen C."/>
            <person name="Bauer D."/>
            <person name="Andreopoulos W."/>
            <person name="Pangilinan J."/>
            <person name="LaButti K."/>
            <person name="Riley R."/>
            <person name="Lipzen A."/>
            <person name="Clum A."/>
            <person name="Drula E."/>
            <person name="Henrissat B."/>
            <person name="Kohler A."/>
            <person name="Grigoriev I.V."/>
            <person name="Martin F.M."/>
            <person name="Hacquard S."/>
        </authorList>
    </citation>
    <scope>NUCLEOTIDE SEQUENCE</scope>
    <source>
        <strain evidence="6">MPI-CAGE-AT-0023</strain>
    </source>
</reference>
<evidence type="ECO:0000256" key="2">
    <source>
        <dbReference type="ARBA" id="ARBA00022771"/>
    </source>
</evidence>
<evidence type="ECO:0000256" key="3">
    <source>
        <dbReference type="ARBA" id="ARBA00022833"/>
    </source>
</evidence>
<dbReference type="RefSeq" id="XP_046048458.1">
    <property type="nucleotide sequence ID" value="XM_046190215.1"/>
</dbReference>
<dbReference type="InterPro" id="IPR017907">
    <property type="entry name" value="Znf_RING_CS"/>
</dbReference>
<keyword evidence="7" id="KW-1185">Reference proteome</keyword>
<evidence type="ECO:0000313" key="7">
    <source>
        <dbReference type="Proteomes" id="UP000720189"/>
    </source>
</evidence>
<comment type="caution">
    <text evidence="6">The sequence shown here is derived from an EMBL/GenBank/DDBJ whole genome shotgun (WGS) entry which is preliminary data.</text>
</comment>
<name>A0A9P9H1K2_FUSRE</name>
<dbReference type="GeneID" id="70220169"/>
<dbReference type="OrthoDB" id="8062037at2759"/>
<protein>
    <recommendedName>
        <fullName evidence="5">RING-type domain-containing protein</fullName>
    </recommendedName>
</protein>
<dbReference type="AlphaFoldDB" id="A0A9P9H1K2"/>
<dbReference type="SMART" id="SM00184">
    <property type="entry name" value="RING"/>
    <property type="match status" value="1"/>
</dbReference>
<dbReference type="Proteomes" id="UP000720189">
    <property type="component" value="Unassembled WGS sequence"/>
</dbReference>
<dbReference type="SUPFAM" id="SSF57850">
    <property type="entry name" value="RING/U-box"/>
    <property type="match status" value="1"/>
</dbReference>
<dbReference type="InterPro" id="IPR013083">
    <property type="entry name" value="Znf_RING/FYVE/PHD"/>
</dbReference>
<dbReference type="EMBL" id="JAGMUX010000009">
    <property type="protein sequence ID" value="KAH7248663.1"/>
    <property type="molecule type" value="Genomic_DNA"/>
</dbReference>
<evidence type="ECO:0000256" key="1">
    <source>
        <dbReference type="ARBA" id="ARBA00022723"/>
    </source>
</evidence>
<evidence type="ECO:0000259" key="5">
    <source>
        <dbReference type="PROSITE" id="PS50089"/>
    </source>
</evidence>
<gene>
    <name evidence="6" type="ORF">BKA55DRAFT_540088</name>
</gene>